<evidence type="ECO:0000313" key="2">
    <source>
        <dbReference type="Proteomes" id="UP001497497"/>
    </source>
</evidence>
<organism evidence="1 2">
    <name type="scientific">Lymnaea stagnalis</name>
    <name type="common">Great pond snail</name>
    <name type="synonym">Helix stagnalis</name>
    <dbReference type="NCBI Taxonomy" id="6523"/>
    <lineage>
        <taxon>Eukaryota</taxon>
        <taxon>Metazoa</taxon>
        <taxon>Spiralia</taxon>
        <taxon>Lophotrochozoa</taxon>
        <taxon>Mollusca</taxon>
        <taxon>Gastropoda</taxon>
        <taxon>Heterobranchia</taxon>
        <taxon>Euthyneura</taxon>
        <taxon>Panpulmonata</taxon>
        <taxon>Hygrophila</taxon>
        <taxon>Lymnaeoidea</taxon>
        <taxon>Lymnaeidae</taxon>
        <taxon>Lymnaea</taxon>
    </lineage>
</organism>
<accession>A0AAV2HMH7</accession>
<evidence type="ECO:0000313" key="1">
    <source>
        <dbReference type="EMBL" id="CAL1535260.1"/>
    </source>
</evidence>
<dbReference type="AlphaFoldDB" id="A0AAV2HMH7"/>
<name>A0AAV2HMH7_LYMST</name>
<keyword evidence="2" id="KW-1185">Reference proteome</keyword>
<protein>
    <submittedName>
        <fullName evidence="1">Uncharacterized protein</fullName>
    </submittedName>
</protein>
<proteinExistence type="predicted"/>
<dbReference type="EMBL" id="CAXITT010000196">
    <property type="protein sequence ID" value="CAL1535260.1"/>
    <property type="molecule type" value="Genomic_DNA"/>
</dbReference>
<sequence>MILATRKEVKDVRRFQISRRQLQCQICLLDRTKWRPGGRKPRAPRRRERKTRWRRGGTWSFGLVSDYPDIRRKKNSTKACFDLPSSISGHDLSPTTRLAVVNVIRHRKNGSISVQSRIKTRCQSLHCSHG</sequence>
<dbReference type="Proteomes" id="UP001497497">
    <property type="component" value="Unassembled WGS sequence"/>
</dbReference>
<reference evidence="1 2" key="1">
    <citation type="submission" date="2024-04" db="EMBL/GenBank/DDBJ databases">
        <authorList>
            <consortium name="Genoscope - CEA"/>
            <person name="William W."/>
        </authorList>
    </citation>
    <scope>NUCLEOTIDE SEQUENCE [LARGE SCALE GENOMIC DNA]</scope>
</reference>
<comment type="caution">
    <text evidence="1">The sequence shown here is derived from an EMBL/GenBank/DDBJ whole genome shotgun (WGS) entry which is preliminary data.</text>
</comment>
<gene>
    <name evidence="1" type="ORF">GSLYS_00009220001</name>
</gene>